<accession>A0A9D4IXH6</accession>
<gene>
    <name evidence="1" type="ORF">DPMN_166330</name>
</gene>
<protein>
    <submittedName>
        <fullName evidence="1">Uncharacterized protein</fullName>
    </submittedName>
</protein>
<dbReference type="AlphaFoldDB" id="A0A9D4IXH6"/>
<reference evidence="1" key="1">
    <citation type="journal article" date="2019" name="bioRxiv">
        <title>The Genome of the Zebra Mussel, Dreissena polymorpha: A Resource for Invasive Species Research.</title>
        <authorList>
            <person name="McCartney M.A."/>
            <person name="Auch B."/>
            <person name="Kono T."/>
            <person name="Mallez S."/>
            <person name="Zhang Y."/>
            <person name="Obille A."/>
            <person name="Becker A."/>
            <person name="Abrahante J.E."/>
            <person name="Garbe J."/>
            <person name="Badalamenti J.P."/>
            <person name="Herman A."/>
            <person name="Mangelson H."/>
            <person name="Liachko I."/>
            <person name="Sullivan S."/>
            <person name="Sone E.D."/>
            <person name="Koren S."/>
            <person name="Silverstein K.A.T."/>
            <person name="Beckman K.B."/>
            <person name="Gohl D.M."/>
        </authorList>
    </citation>
    <scope>NUCLEOTIDE SEQUENCE</scope>
    <source>
        <strain evidence="1">Duluth1</strain>
        <tissue evidence="1">Whole animal</tissue>
    </source>
</reference>
<keyword evidence="2" id="KW-1185">Reference proteome</keyword>
<dbReference type="Proteomes" id="UP000828390">
    <property type="component" value="Unassembled WGS sequence"/>
</dbReference>
<reference evidence="1" key="2">
    <citation type="submission" date="2020-11" db="EMBL/GenBank/DDBJ databases">
        <authorList>
            <person name="McCartney M.A."/>
            <person name="Auch B."/>
            <person name="Kono T."/>
            <person name="Mallez S."/>
            <person name="Becker A."/>
            <person name="Gohl D.M."/>
            <person name="Silverstein K.A.T."/>
            <person name="Koren S."/>
            <person name="Bechman K.B."/>
            <person name="Herman A."/>
            <person name="Abrahante J.E."/>
            <person name="Garbe J."/>
        </authorList>
    </citation>
    <scope>NUCLEOTIDE SEQUENCE</scope>
    <source>
        <strain evidence="1">Duluth1</strain>
        <tissue evidence="1">Whole animal</tissue>
    </source>
</reference>
<name>A0A9D4IXH6_DREPO</name>
<evidence type="ECO:0000313" key="1">
    <source>
        <dbReference type="EMBL" id="KAH3788197.1"/>
    </source>
</evidence>
<dbReference type="EMBL" id="JAIWYP010000008">
    <property type="protein sequence ID" value="KAH3788197.1"/>
    <property type="molecule type" value="Genomic_DNA"/>
</dbReference>
<proteinExistence type="predicted"/>
<evidence type="ECO:0000313" key="2">
    <source>
        <dbReference type="Proteomes" id="UP000828390"/>
    </source>
</evidence>
<comment type="caution">
    <text evidence="1">The sequence shown here is derived from an EMBL/GenBank/DDBJ whole genome shotgun (WGS) entry which is preliminary data.</text>
</comment>
<organism evidence="1 2">
    <name type="scientific">Dreissena polymorpha</name>
    <name type="common">Zebra mussel</name>
    <name type="synonym">Mytilus polymorpha</name>
    <dbReference type="NCBI Taxonomy" id="45954"/>
    <lineage>
        <taxon>Eukaryota</taxon>
        <taxon>Metazoa</taxon>
        <taxon>Spiralia</taxon>
        <taxon>Lophotrochozoa</taxon>
        <taxon>Mollusca</taxon>
        <taxon>Bivalvia</taxon>
        <taxon>Autobranchia</taxon>
        <taxon>Heteroconchia</taxon>
        <taxon>Euheterodonta</taxon>
        <taxon>Imparidentia</taxon>
        <taxon>Neoheterodontei</taxon>
        <taxon>Myida</taxon>
        <taxon>Dreissenoidea</taxon>
        <taxon>Dreissenidae</taxon>
        <taxon>Dreissena</taxon>
    </lineage>
</organism>
<sequence>MKKEHTCVMLKKDSSGTFELVSFGNEAMNDFMKLAQHKNDDFFFFRLFKTDIVAKDKLLYVKDNKQRDVEAQVVFSKVQ</sequence>